<dbReference type="PANTHER" id="PTHR39550:SF1">
    <property type="entry name" value="SLL0658 PROTEIN"/>
    <property type="match status" value="1"/>
</dbReference>
<sequence>MTGSGADGNSVLVFDTTVLHHFALADRLDVLANVVADSSCATTPIVLDELRSGTERHPMLNSALGLDWMRVIGLDDAAEIRCFAAWVRRTGAGARHMGEASVFAAAEIHGGTAVTDDRDATRVARAYGLSVHGTIWLLATACSAGRMTEVGAGAIIDALRRTGHRLPCTGTEFPTFARRHGLLKVVSPRQPTTPGVITQRGTSGVL</sequence>
<dbReference type="Pfam" id="PF11848">
    <property type="entry name" value="DUF3368"/>
    <property type="match status" value="1"/>
</dbReference>
<protein>
    <recommendedName>
        <fullName evidence="2">PIN domain-containing protein</fullName>
    </recommendedName>
</protein>
<gene>
    <name evidence="1" type="ORF">ABIH81_16730</name>
</gene>
<proteinExistence type="predicted"/>
<accession>A0AAU7QT20</accession>
<evidence type="ECO:0000313" key="1">
    <source>
        <dbReference type="EMBL" id="XBT79333.1"/>
    </source>
</evidence>
<evidence type="ECO:0008006" key="2">
    <source>
        <dbReference type="Google" id="ProtNLM"/>
    </source>
</evidence>
<dbReference type="SUPFAM" id="SSF88723">
    <property type="entry name" value="PIN domain-like"/>
    <property type="match status" value="1"/>
</dbReference>
<reference evidence="1" key="1">
    <citation type="submission" date="2024-06" db="EMBL/GenBank/DDBJ databases">
        <title>Micromonospora sp. strain HUAS YX12 genome sequences.</title>
        <authorList>
            <person name="Mo P."/>
        </authorList>
    </citation>
    <scope>NUCLEOTIDE SEQUENCE</scope>
    <source>
        <strain evidence="1">HUAS YX12</strain>
    </source>
</reference>
<organism evidence="1">
    <name type="scientific">Micromonospora sp. HUAS YX12</name>
    <dbReference type="NCBI Taxonomy" id="3156396"/>
    <lineage>
        <taxon>Bacteria</taxon>
        <taxon>Bacillati</taxon>
        <taxon>Actinomycetota</taxon>
        <taxon>Actinomycetes</taxon>
        <taxon>Micromonosporales</taxon>
        <taxon>Micromonosporaceae</taxon>
        <taxon>Micromonospora</taxon>
    </lineage>
</organism>
<dbReference type="AlphaFoldDB" id="A0AAU7QT20"/>
<dbReference type="RefSeq" id="WP_349875868.1">
    <property type="nucleotide sequence ID" value="NZ_CP157974.1"/>
</dbReference>
<name>A0AAU7QT20_9ACTN</name>
<dbReference type="EMBL" id="CP157974">
    <property type="protein sequence ID" value="XBT79333.1"/>
    <property type="molecule type" value="Genomic_DNA"/>
</dbReference>
<dbReference type="Gene3D" id="3.40.50.1010">
    <property type="entry name" value="5'-nuclease"/>
    <property type="match status" value="1"/>
</dbReference>
<dbReference type="InterPro" id="IPR021799">
    <property type="entry name" value="PIN-like_prokaryotic"/>
</dbReference>
<dbReference type="PANTHER" id="PTHR39550">
    <property type="entry name" value="SLL0658 PROTEIN"/>
    <property type="match status" value="1"/>
</dbReference>
<dbReference type="CDD" id="cd09854">
    <property type="entry name" value="PIN_VapC-like"/>
    <property type="match status" value="1"/>
</dbReference>
<dbReference type="InterPro" id="IPR029060">
    <property type="entry name" value="PIN-like_dom_sf"/>
</dbReference>